<dbReference type="Pfam" id="PF04079">
    <property type="entry name" value="SMC_ScpB"/>
    <property type="match status" value="1"/>
</dbReference>
<gene>
    <name evidence="5" type="primary">scpB</name>
    <name evidence="5" type="ORF">JF888_10290</name>
</gene>
<comment type="caution">
    <text evidence="5">The sequence shown here is derived from an EMBL/GenBank/DDBJ whole genome shotgun (WGS) entry which is preliminary data.</text>
</comment>
<organism evidence="5 6">
    <name type="scientific">Candidatus Dormiibacter inghamiae</name>
    <dbReference type="NCBI Taxonomy" id="3127013"/>
    <lineage>
        <taxon>Bacteria</taxon>
        <taxon>Bacillati</taxon>
        <taxon>Candidatus Dormiibacterota</taxon>
        <taxon>Candidatus Dormibacteria</taxon>
        <taxon>Candidatus Dormibacterales</taxon>
        <taxon>Candidatus Dormibacteraceae</taxon>
        <taxon>Candidatus Dormiibacter</taxon>
    </lineage>
</organism>
<name>A0A934NCJ9_9BACT</name>
<dbReference type="InterPro" id="IPR036388">
    <property type="entry name" value="WH-like_DNA-bd_sf"/>
</dbReference>
<evidence type="ECO:0000256" key="4">
    <source>
        <dbReference type="ARBA" id="ARBA00023306"/>
    </source>
</evidence>
<evidence type="ECO:0000256" key="2">
    <source>
        <dbReference type="ARBA" id="ARBA00022618"/>
    </source>
</evidence>
<dbReference type="SUPFAM" id="SSF46785">
    <property type="entry name" value="Winged helix' DNA-binding domain"/>
    <property type="match status" value="2"/>
</dbReference>
<dbReference type="RefSeq" id="WP_338179788.1">
    <property type="nucleotide sequence ID" value="NZ_JAEKNQ010000038.1"/>
</dbReference>
<keyword evidence="3" id="KW-0159">Chromosome partition</keyword>
<evidence type="ECO:0000313" key="6">
    <source>
        <dbReference type="Proteomes" id="UP000620075"/>
    </source>
</evidence>
<dbReference type="GO" id="GO:0051301">
    <property type="term" value="P:cell division"/>
    <property type="evidence" value="ECO:0007669"/>
    <property type="project" value="UniProtKB-KW"/>
</dbReference>
<dbReference type="Gene3D" id="1.10.10.10">
    <property type="entry name" value="Winged helix-like DNA-binding domain superfamily/Winged helix DNA-binding domain"/>
    <property type="match status" value="2"/>
</dbReference>
<keyword evidence="1" id="KW-0963">Cytoplasm</keyword>
<dbReference type="EMBL" id="JAEKNQ010000038">
    <property type="protein sequence ID" value="MBJ7603561.1"/>
    <property type="molecule type" value="Genomic_DNA"/>
</dbReference>
<protein>
    <submittedName>
        <fullName evidence="5">SMC-Scp complex subunit ScpB</fullName>
    </submittedName>
</protein>
<evidence type="ECO:0000256" key="1">
    <source>
        <dbReference type="ARBA" id="ARBA00022490"/>
    </source>
</evidence>
<accession>A0A934NCJ9</accession>
<dbReference type="InterPro" id="IPR036390">
    <property type="entry name" value="WH_DNA-bd_sf"/>
</dbReference>
<keyword evidence="2" id="KW-0132">Cell division</keyword>
<dbReference type="NCBIfam" id="TIGR00281">
    <property type="entry name" value="SMC-Scp complex subunit ScpB"/>
    <property type="match status" value="1"/>
</dbReference>
<sequence>MRERQRLSAAIEAILFSSTRPLDLRELQRATEAGRPDLEVALGHLRESLETRGLMLQRQQDQVQLVTRPEVAAEVRRALRPEVAGRLSPAAYETLAIVAYQQPVTRARIEEVRGVSCEGVLANLELRGLISEVGRAQAPGLPKLYGTTMRFLQLLGLESLQELPVPPSVGAEPDASPVGPVEVSEQRALLLSGRVRTASRNA</sequence>
<dbReference type="PANTHER" id="PTHR34298:SF2">
    <property type="entry name" value="SEGREGATION AND CONDENSATION PROTEIN B"/>
    <property type="match status" value="1"/>
</dbReference>
<dbReference type="InterPro" id="IPR005234">
    <property type="entry name" value="ScpB_csome_segregation"/>
</dbReference>
<dbReference type="PANTHER" id="PTHR34298">
    <property type="entry name" value="SEGREGATION AND CONDENSATION PROTEIN B"/>
    <property type="match status" value="1"/>
</dbReference>
<evidence type="ECO:0000313" key="5">
    <source>
        <dbReference type="EMBL" id="MBJ7603561.1"/>
    </source>
</evidence>
<dbReference type="Proteomes" id="UP000620075">
    <property type="component" value="Unassembled WGS sequence"/>
</dbReference>
<dbReference type="GO" id="GO:0051304">
    <property type="term" value="P:chromosome separation"/>
    <property type="evidence" value="ECO:0007669"/>
    <property type="project" value="InterPro"/>
</dbReference>
<proteinExistence type="predicted"/>
<dbReference type="AlphaFoldDB" id="A0A934NCJ9"/>
<dbReference type="PIRSF" id="PIRSF019345">
    <property type="entry name" value="ScpB"/>
    <property type="match status" value="1"/>
</dbReference>
<evidence type="ECO:0000256" key="3">
    <source>
        <dbReference type="ARBA" id="ARBA00022829"/>
    </source>
</evidence>
<reference evidence="5 6" key="1">
    <citation type="submission" date="2020-10" db="EMBL/GenBank/DDBJ databases">
        <title>Ca. Dormibacterota MAGs.</title>
        <authorList>
            <person name="Montgomery K."/>
        </authorList>
    </citation>
    <scope>NUCLEOTIDE SEQUENCE [LARGE SCALE GENOMIC DNA]</scope>
    <source>
        <strain evidence="5">SC8811_S16_3</strain>
    </source>
</reference>
<keyword evidence="4" id="KW-0131">Cell cycle</keyword>